<evidence type="ECO:0000259" key="7">
    <source>
        <dbReference type="PROSITE" id="PS50213"/>
    </source>
</evidence>
<dbReference type="InterPro" id="IPR011990">
    <property type="entry name" value="TPR-like_helical_dom_sf"/>
</dbReference>
<dbReference type="Pfam" id="PF07980">
    <property type="entry name" value="SusD_RagB"/>
    <property type="match status" value="1"/>
</dbReference>
<dbReference type="RefSeq" id="WP_055096037.1">
    <property type="nucleotide sequence ID" value="NZ_AP023322.1"/>
</dbReference>
<evidence type="ECO:0000313" key="9">
    <source>
        <dbReference type="Proteomes" id="UP000594042"/>
    </source>
</evidence>
<feature type="signal peptide" evidence="6">
    <location>
        <begin position="1"/>
        <end position="20"/>
    </location>
</feature>
<evidence type="ECO:0000256" key="2">
    <source>
        <dbReference type="ARBA" id="ARBA00006275"/>
    </source>
</evidence>
<name>A0A7G1HWZ8_9BACT</name>
<dbReference type="SUPFAM" id="SSF82153">
    <property type="entry name" value="FAS1 domain"/>
    <property type="match status" value="1"/>
</dbReference>
<proteinExistence type="inferred from homology"/>
<comment type="similarity">
    <text evidence="2">Belongs to the SusD family.</text>
</comment>
<dbReference type="InterPro" id="IPR000782">
    <property type="entry name" value="FAS1_domain"/>
</dbReference>
<evidence type="ECO:0000256" key="3">
    <source>
        <dbReference type="ARBA" id="ARBA00022729"/>
    </source>
</evidence>
<dbReference type="Gene3D" id="2.30.180.10">
    <property type="entry name" value="FAS1 domain"/>
    <property type="match status" value="1"/>
</dbReference>
<feature type="chain" id="PRO_5028889131" description="FAS1 domain-containing protein" evidence="6">
    <location>
        <begin position="21"/>
        <end position="651"/>
    </location>
</feature>
<dbReference type="Proteomes" id="UP000594042">
    <property type="component" value="Chromosome"/>
</dbReference>
<dbReference type="SUPFAM" id="SSF48452">
    <property type="entry name" value="TPR-like"/>
    <property type="match status" value="1"/>
</dbReference>
<comment type="subcellular location">
    <subcellularLocation>
        <location evidence="1">Cell outer membrane</location>
    </subcellularLocation>
</comment>
<dbReference type="EMBL" id="AP023322">
    <property type="protein sequence ID" value="BCI62127.1"/>
    <property type="molecule type" value="Genomic_DNA"/>
</dbReference>
<dbReference type="KEGG" id="copr:Cop2CBH44_04800"/>
<keyword evidence="9" id="KW-1185">Reference proteome</keyword>
<gene>
    <name evidence="8" type="ORF">Cop2CBH44_04800</name>
</gene>
<organism evidence="8 9">
    <name type="scientific">Coprobacter secundus subsp. similis</name>
    <dbReference type="NCBI Taxonomy" id="2751153"/>
    <lineage>
        <taxon>Bacteria</taxon>
        <taxon>Pseudomonadati</taxon>
        <taxon>Bacteroidota</taxon>
        <taxon>Bacteroidia</taxon>
        <taxon>Bacteroidales</taxon>
        <taxon>Barnesiellaceae</taxon>
        <taxon>Coprobacter</taxon>
    </lineage>
</organism>
<evidence type="ECO:0000256" key="5">
    <source>
        <dbReference type="ARBA" id="ARBA00023237"/>
    </source>
</evidence>
<evidence type="ECO:0000256" key="4">
    <source>
        <dbReference type="ARBA" id="ARBA00023136"/>
    </source>
</evidence>
<feature type="domain" description="FAS1" evidence="7">
    <location>
        <begin position="37"/>
        <end position="159"/>
    </location>
</feature>
<dbReference type="InterPro" id="IPR036378">
    <property type="entry name" value="FAS1_dom_sf"/>
</dbReference>
<dbReference type="Gene3D" id="1.25.40.390">
    <property type="match status" value="2"/>
</dbReference>
<dbReference type="PROSITE" id="PS50213">
    <property type="entry name" value="FAS1"/>
    <property type="match status" value="1"/>
</dbReference>
<dbReference type="AlphaFoldDB" id="A0A7G1HWZ8"/>
<accession>A0A7G1HWZ8</accession>
<dbReference type="InterPro" id="IPR012944">
    <property type="entry name" value="SusD_RagB_dom"/>
</dbReference>
<dbReference type="GO" id="GO:0009279">
    <property type="term" value="C:cell outer membrane"/>
    <property type="evidence" value="ECO:0007669"/>
    <property type="project" value="UniProtKB-SubCell"/>
</dbReference>
<keyword evidence="5" id="KW-0998">Cell outer membrane</keyword>
<evidence type="ECO:0000256" key="6">
    <source>
        <dbReference type="SAM" id="SignalP"/>
    </source>
</evidence>
<evidence type="ECO:0000313" key="8">
    <source>
        <dbReference type="EMBL" id="BCI62127.1"/>
    </source>
</evidence>
<keyword evidence="3 6" id="KW-0732">Signal</keyword>
<sequence length="651" mass="73398">MKFLRLSAFFLSLVSLCLISCEENDDPAELSPADKEVQEVIEELEKIPEISDFTEELKKVSIPDVETNQLTVFAVKNQELKVRSEVSENQLNQENIKRHIARGAYSIDELKDSLLLTSVSNEPLLVTNQNSIVAINGIPIETTGMKIGNSYMYIVPEVIPVNESIDSIPSTTDKEAIISVKRCNTNWSVMDSVQGRPIEGAEVTVYTADGKTLGVYYTDANGEVSVKHNEPEISYTAISGDSLSNIYDGFMVEGLFTSQVEIDSWPSYIISTPKPGDLKFADINGDGVIDNNDKVNGIPQRYIRYADGETLKNSVVYLTSNSVVPSNDWAQMLQSQKDEWNKQLKSFLNLTRETDAKLIGYIEVPNMFNSNYFNQWGENIWNSGYGLINSYLQANDKFANSDDCPENVKSEWATASLRMQAECALIYSELSKFFGEVSVINDITGQMPSRNNDALVDYMNYLINMLPSEYSTAVSALVSRIYLSDREYDRALDQCKKIMSTGNYSLPADSSLVFSQKNGNNVILGGYDDSDFKYAKGLYYHPVRYCEIMFTAAEAALETGRTMEAYEYINQTRLFRGYPPIENGLTQDELRRVLWNTWNNEMLLESATYFNLRRWGIYVASMPDAQNKHQLLPIPTDAMKENPNLTQNPGY</sequence>
<keyword evidence="4" id="KW-0472">Membrane</keyword>
<protein>
    <recommendedName>
        <fullName evidence="7">FAS1 domain-containing protein</fullName>
    </recommendedName>
</protein>
<evidence type="ECO:0000256" key="1">
    <source>
        <dbReference type="ARBA" id="ARBA00004442"/>
    </source>
</evidence>
<reference evidence="9" key="1">
    <citation type="submission" date="2020-07" db="EMBL/GenBank/DDBJ databases">
        <title>Complete genome sequencing of Coprobacter sp. strain 2CBH44.</title>
        <authorList>
            <person name="Sakamoto M."/>
            <person name="Murakami T."/>
            <person name="Mori H."/>
        </authorList>
    </citation>
    <scope>NUCLEOTIDE SEQUENCE [LARGE SCALE GENOMIC DNA]</scope>
    <source>
        <strain evidence="9">2CBH44</strain>
    </source>
</reference>